<accession>A0ACC0K040</accession>
<evidence type="ECO:0000313" key="1">
    <source>
        <dbReference type="EMBL" id="KAI8429836.1"/>
    </source>
</evidence>
<protein>
    <submittedName>
        <fullName evidence="1">Uncharacterized protein</fullName>
    </submittedName>
</protein>
<proteinExistence type="predicted"/>
<gene>
    <name evidence="1" type="ORF">MSG28_000342</name>
</gene>
<organism evidence="1 2">
    <name type="scientific">Choristoneura fumiferana</name>
    <name type="common">Spruce budworm moth</name>
    <name type="synonym">Archips fumiferana</name>
    <dbReference type="NCBI Taxonomy" id="7141"/>
    <lineage>
        <taxon>Eukaryota</taxon>
        <taxon>Metazoa</taxon>
        <taxon>Ecdysozoa</taxon>
        <taxon>Arthropoda</taxon>
        <taxon>Hexapoda</taxon>
        <taxon>Insecta</taxon>
        <taxon>Pterygota</taxon>
        <taxon>Neoptera</taxon>
        <taxon>Endopterygota</taxon>
        <taxon>Lepidoptera</taxon>
        <taxon>Glossata</taxon>
        <taxon>Ditrysia</taxon>
        <taxon>Tortricoidea</taxon>
        <taxon>Tortricidae</taxon>
        <taxon>Tortricinae</taxon>
        <taxon>Choristoneura</taxon>
    </lineage>
</organism>
<keyword evidence="2" id="KW-1185">Reference proteome</keyword>
<dbReference type="Proteomes" id="UP001064048">
    <property type="component" value="Chromosome Z"/>
</dbReference>
<sequence>MPSHTIQSNLMLEELVSSAVSIDVHTGDEAARYEGRVVHIVGPLRILEPISEPDYNIQVQAVKLRKRVQMYQWIEETTEQENFLSEPAEESQKTYWYHKDWRDYVVDSNLFYIRPGHHNPTSMPLFSETHIAENVKIGWLFLGVDVKRKVNDYYEIWSDSRPERSDIKLHSGFYYHGESALQHEVGDLRIHFSYAGREDDIQLHDLESRAANVNTWKYRILGFVQVFASAMTLHPDWITLLVHKPTFGAIMLGVWEAASAGEVLCALGRVRVRTVTRQDQPFARLGFSVPPAPLQPERAFNTCAVVSSSGALLGSGLGSFIGFSTSDLHLTNTTLQAIYCTSDKKKMPVDLNAVKNQFKQTWLTTILSLILFAGVTYFLLWAESHTIQSNLMLEELVSSAVSIDVHTGDEAARYEGRVVHIVGPLRILEPISEPDYNIQVQAVKLRKRVQMYQWIEETTEQENFLSEPAEESQKTYWYHKDWRDYVVDSNLFYIRPGHHNPTSMPLFSETHIAENVKIGWLFLGVDVKRKVNDYYEIWSDSRPERSDIKLHSGFYYHGESALQHEVGDLRIHFSYAGREDDIDGVLQSYSPGNFPGADPISLLRKGSFSLQQLHDLESRAANVNTWKYRILGFVQVFASAMTLHPDWITFSTVPVDIEQLATVYKDLGQPGPFVFIHSFGHVDSMGLYFMNGVSRVGEGGDCGLQAADVNDPVRAAQAPAAKVPSPLHRHPSLFLVFLYVAVTLSANTNLL</sequence>
<dbReference type="EMBL" id="CM046131">
    <property type="protein sequence ID" value="KAI8429836.1"/>
    <property type="molecule type" value="Genomic_DNA"/>
</dbReference>
<name>A0ACC0K040_CHOFU</name>
<comment type="caution">
    <text evidence="1">The sequence shown here is derived from an EMBL/GenBank/DDBJ whole genome shotgun (WGS) entry which is preliminary data.</text>
</comment>
<evidence type="ECO:0000313" key="2">
    <source>
        <dbReference type="Proteomes" id="UP001064048"/>
    </source>
</evidence>
<reference evidence="1 2" key="1">
    <citation type="journal article" date="2022" name="Genome Biol. Evol.">
        <title>The Spruce Budworm Genome: Reconstructing the Evolutionary History of Antifreeze Proteins.</title>
        <authorList>
            <person name="Beliveau C."/>
            <person name="Gagne P."/>
            <person name="Picq S."/>
            <person name="Vernygora O."/>
            <person name="Keeling C.I."/>
            <person name="Pinkney K."/>
            <person name="Doucet D."/>
            <person name="Wen F."/>
            <person name="Johnston J.S."/>
            <person name="Maaroufi H."/>
            <person name="Boyle B."/>
            <person name="Laroche J."/>
            <person name="Dewar K."/>
            <person name="Juretic N."/>
            <person name="Blackburn G."/>
            <person name="Nisole A."/>
            <person name="Brunet B."/>
            <person name="Brandao M."/>
            <person name="Lumley L."/>
            <person name="Duan J."/>
            <person name="Quan G."/>
            <person name="Lucarotti C.J."/>
            <person name="Roe A.D."/>
            <person name="Sperling F.A.H."/>
            <person name="Levesque R.C."/>
            <person name="Cusson M."/>
        </authorList>
    </citation>
    <scope>NUCLEOTIDE SEQUENCE [LARGE SCALE GENOMIC DNA]</scope>
    <source>
        <strain evidence="1">Glfc:IPQL:Cfum</strain>
    </source>
</reference>